<dbReference type="AlphaFoldDB" id="A0A5K8A2Q2"/>
<dbReference type="InterPro" id="IPR036465">
    <property type="entry name" value="vWFA_dom_sf"/>
</dbReference>
<proteinExistence type="predicted"/>
<feature type="domain" description="VWFA" evidence="1">
    <location>
        <begin position="402"/>
        <end position="539"/>
    </location>
</feature>
<reference evidence="2 3" key="1">
    <citation type="submission" date="2019-11" db="EMBL/GenBank/DDBJ databases">
        <title>Comparative genomics of hydrocarbon-degrading Desulfosarcina strains.</title>
        <authorList>
            <person name="Watanabe M."/>
            <person name="Kojima H."/>
            <person name="Fukui M."/>
        </authorList>
    </citation>
    <scope>NUCLEOTIDE SEQUENCE [LARGE SCALE GENOMIC DNA]</scope>
    <source>
        <strain evidence="2 3">28bB2T</strain>
    </source>
</reference>
<accession>A0A5K8A2Q2</accession>
<evidence type="ECO:0000313" key="2">
    <source>
        <dbReference type="EMBL" id="BBO86570.1"/>
    </source>
</evidence>
<evidence type="ECO:0000259" key="1">
    <source>
        <dbReference type="Pfam" id="PF00092"/>
    </source>
</evidence>
<sequence>MDIEKIGDETVVNRFRLSAEPGYSEFWRRNKSPIAAYEMARLLSGMRKVASYVGRNSGTIIWSGMDASGAIAIDPAPVMGQYPVPAIKTDRILGLTIRKAYRKTEWSGRFYEMAQAQAKLPTRFAYKFQLFFNMCENVYLDCLSNRTVLGVYTEAHRAHAINTAFDGASHPPTISELLHIWWGIAADRSGTQYKQPYTDTSSRAISKQTSLEKFYKKPIELLNTLVEPLVDTCPRIQGVTERGNFRVNLYQLLWPTLFEMIKYWATDSKDPFLLLRKVGKNVLEPDGHEDAPPPPVYFSKEIQKILPKRTIDFTDRVKEIVFDDKADVVRVEINDIVMPAQVRINKKLLHHLKLVIKTTAQKITLFNRGLRTGKIDRRRLYRAPTTGTIFQTGKDDFELVNDIILLIDATGSMASQHKWEFAEEIYQTLFTALKSYNKNARLFAYNEFKDVCRLTELYQRDKFYSIFPHGKTASGEAIIASILRFKSSHKKPFIIHLTDGASNWGCGVENAIRTCQRKRVNLLTLGMWCGKKSKEQLIAEYGNLVQFVDSVDSLPLLFRTLLNKSKWS</sequence>
<gene>
    <name evidence="2" type="ORF">DSCO28_71360</name>
</gene>
<dbReference type="EMBL" id="AP021876">
    <property type="protein sequence ID" value="BBO86570.1"/>
    <property type="molecule type" value="Genomic_DNA"/>
</dbReference>
<dbReference type="InterPro" id="IPR002035">
    <property type="entry name" value="VWF_A"/>
</dbReference>
<dbReference type="RefSeq" id="WP_155314009.1">
    <property type="nucleotide sequence ID" value="NZ_AP021876.1"/>
</dbReference>
<organism evidence="2 3">
    <name type="scientific">Desulfosarcina ovata subsp. sediminis</name>
    <dbReference type="NCBI Taxonomy" id="885957"/>
    <lineage>
        <taxon>Bacteria</taxon>
        <taxon>Pseudomonadati</taxon>
        <taxon>Thermodesulfobacteriota</taxon>
        <taxon>Desulfobacteria</taxon>
        <taxon>Desulfobacterales</taxon>
        <taxon>Desulfosarcinaceae</taxon>
        <taxon>Desulfosarcina</taxon>
    </lineage>
</organism>
<dbReference type="Pfam" id="PF00092">
    <property type="entry name" value="VWA"/>
    <property type="match status" value="1"/>
</dbReference>
<dbReference type="Proteomes" id="UP000425960">
    <property type="component" value="Chromosome"/>
</dbReference>
<protein>
    <recommendedName>
        <fullName evidence="1">VWFA domain-containing protein</fullName>
    </recommendedName>
</protein>
<dbReference type="SUPFAM" id="SSF53300">
    <property type="entry name" value="vWA-like"/>
    <property type="match status" value="1"/>
</dbReference>
<dbReference type="Gene3D" id="3.40.50.410">
    <property type="entry name" value="von Willebrand factor, type A domain"/>
    <property type="match status" value="1"/>
</dbReference>
<evidence type="ECO:0000313" key="3">
    <source>
        <dbReference type="Proteomes" id="UP000425960"/>
    </source>
</evidence>
<dbReference type="KEGG" id="dov:DSCO28_71360"/>
<dbReference type="CDD" id="cd00198">
    <property type="entry name" value="vWFA"/>
    <property type="match status" value="1"/>
</dbReference>
<name>A0A5K8A2Q2_9BACT</name>